<keyword evidence="4" id="KW-0233">DNA recombination</keyword>
<dbReference type="Gene3D" id="1.10.150.130">
    <property type="match status" value="1"/>
</dbReference>
<evidence type="ECO:0000256" key="1">
    <source>
        <dbReference type="ARBA" id="ARBA00008857"/>
    </source>
</evidence>
<keyword evidence="3" id="KW-0238">DNA-binding</keyword>
<keyword evidence="2" id="KW-0229">DNA integration</keyword>
<dbReference type="PROSITE" id="PS51898">
    <property type="entry name" value="TYR_RECOMBINASE"/>
    <property type="match status" value="1"/>
</dbReference>
<dbReference type="SUPFAM" id="SSF56349">
    <property type="entry name" value="DNA breaking-rejoining enzymes"/>
    <property type="match status" value="1"/>
</dbReference>
<dbReference type="RefSeq" id="WP_042464273.1">
    <property type="nucleotide sequence ID" value="NZ_CP015421.1"/>
</dbReference>
<proteinExistence type="inferred from homology"/>
<dbReference type="Pfam" id="PF00589">
    <property type="entry name" value="Phage_integrase"/>
    <property type="match status" value="1"/>
</dbReference>
<evidence type="ECO:0000259" key="6">
    <source>
        <dbReference type="PROSITE" id="PS51898"/>
    </source>
</evidence>
<dbReference type="PANTHER" id="PTHR30349">
    <property type="entry name" value="PHAGE INTEGRASE-RELATED"/>
    <property type="match status" value="1"/>
</dbReference>
<dbReference type="Proteomes" id="UP000604473">
    <property type="component" value="Unassembled WGS sequence"/>
</dbReference>
<sequence length="349" mass="39959">MTKRELPKYVYRQRNGLYFQRRGWPSQKIGSDFGSPEFWAEYAAILKGEGQAKVLRRNFSALIRSYHQSPRYRNLKPRTALDYDKFTAFIDERFGPLNPANLRRRDVIRLRDENAGKPYFANYAVKVIRILMEHSIDLGWRTDNPAKGVSLLKADADPRLPWPQSLIDAFRAAVPLGARERLLMELCLGTGQRIGDVLEMQWGDIQDGGITVKQNKTGKRLWVPIVPSLQEALDRAPRRSLFMLTNQSGTSRWSYRGASQAIRKIREDIGALDFDIHSWRYNAACELVEAGCTDELVAAVTGQSPKMVAHYTQQIRQRVRAIEAQARRKKPSTGEGLATKRRTEQKRNV</sequence>
<keyword evidence="8" id="KW-1185">Reference proteome</keyword>
<reference evidence="7 8" key="1">
    <citation type="submission" date="2021-01" db="EMBL/GenBank/DDBJ databases">
        <title>Draft genomes of Rhodovulum sulfidophilum.</title>
        <authorList>
            <person name="Guzman M.S."/>
        </authorList>
    </citation>
    <scope>NUCLEOTIDE SEQUENCE [LARGE SCALE GENOMIC DNA]</scope>
    <source>
        <strain evidence="7 8">AB35</strain>
    </source>
</reference>
<feature type="domain" description="Tyr recombinase" evidence="6">
    <location>
        <begin position="151"/>
        <end position="324"/>
    </location>
</feature>
<protein>
    <submittedName>
        <fullName evidence="7">Tyrosine-type recombinase/integrase</fullName>
    </submittedName>
</protein>
<dbReference type="Gene3D" id="1.10.443.10">
    <property type="entry name" value="Intergrase catalytic core"/>
    <property type="match status" value="1"/>
</dbReference>
<dbReference type="InterPro" id="IPR011010">
    <property type="entry name" value="DNA_brk_join_enz"/>
</dbReference>
<evidence type="ECO:0000256" key="5">
    <source>
        <dbReference type="SAM" id="MobiDB-lite"/>
    </source>
</evidence>
<comment type="caution">
    <text evidence="7">The sequence shown here is derived from an EMBL/GenBank/DDBJ whole genome shotgun (WGS) entry which is preliminary data.</text>
</comment>
<gene>
    <name evidence="7" type="ORF">JMM60_20635</name>
</gene>
<dbReference type="PANTHER" id="PTHR30349:SF41">
    <property type="entry name" value="INTEGRASE_RECOMBINASE PROTEIN MJ0367-RELATED"/>
    <property type="match status" value="1"/>
</dbReference>
<dbReference type="InterPro" id="IPR050090">
    <property type="entry name" value="Tyrosine_recombinase_XerCD"/>
</dbReference>
<evidence type="ECO:0000313" key="8">
    <source>
        <dbReference type="Proteomes" id="UP000604473"/>
    </source>
</evidence>
<evidence type="ECO:0000256" key="3">
    <source>
        <dbReference type="ARBA" id="ARBA00023125"/>
    </source>
</evidence>
<dbReference type="InterPro" id="IPR002104">
    <property type="entry name" value="Integrase_catalytic"/>
</dbReference>
<dbReference type="InterPro" id="IPR010998">
    <property type="entry name" value="Integrase_recombinase_N"/>
</dbReference>
<dbReference type="EMBL" id="JAESJJ010000048">
    <property type="protein sequence ID" value="MBL3611135.1"/>
    <property type="molecule type" value="Genomic_DNA"/>
</dbReference>
<evidence type="ECO:0000256" key="4">
    <source>
        <dbReference type="ARBA" id="ARBA00023172"/>
    </source>
</evidence>
<dbReference type="InterPro" id="IPR013762">
    <property type="entry name" value="Integrase-like_cat_sf"/>
</dbReference>
<comment type="similarity">
    <text evidence="1">Belongs to the 'phage' integrase family.</text>
</comment>
<evidence type="ECO:0000256" key="2">
    <source>
        <dbReference type="ARBA" id="ARBA00022908"/>
    </source>
</evidence>
<name>A0ABS1S1E0_RHOSU</name>
<feature type="region of interest" description="Disordered" evidence="5">
    <location>
        <begin position="325"/>
        <end position="349"/>
    </location>
</feature>
<organism evidence="7 8">
    <name type="scientific">Rhodovulum sulfidophilum</name>
    <name type="common">Rhodobacter sulfidophilus</name>
    <dbReference type="NCBI Taxonomy" id="35806"/>
    <lineage>
        <taxon>Bacteria</taxon>
        <taxon>Pseudomonadati</taxon>
        <taxon>Pseudomonadota</taxon>
        <taxon>Alphaproteobacteria</taxon>
        <taxon>Rhodobacterales</taxon>
        <taxon>Paracoccaceae</taxon>
        <taxon>Rhodovulum</taxon>
    </lineage>
</organism>
<dbReference type="GeneID" id="93541210"/>
<evidence type="ECO:0000313" key="7">
    <source>
        <dbReference type="EMBL" id="MBL3611135.1"/>
    </source>
</evidence>
<accession>A0ABS1S1E0</accession>